<name>A0A2J6SNP9_9HELO</name>
<gene>
    <name evidence="3" type="ORF">K444DRAFT_647288</name>
</gene>
<dbReference type="PANTHER" id="PTHR43364:SF4">
    <property type="entry name" value="NAD(P)-LINKED OXIDOREDUCTASE SUPERFAMILY PROTEIN"/>
    <property type="match status" value="1"/>
</dbReference>
<dbReference type="EMBL" id="KZ613905">
    <property type="protein sequence ID" value="PMD52401.1"/>
    <property type="molecule type" value="Genomic_DNA"/>
</dbReference>
<keyword evidence="4" id="KW-1185">Reference proteome</keyword>
<keyword evidence="1" id="KW-0560">Oxidoreductase</keyword>
<dbReference type="InterPro" id="IPR036812">
    <property type="entry name" value="NAD(P)_OxRdtase_dom_sf"/>
</dbReference>
<sequence length="303" mass="33665">MPVLTSPGVEQTRIHNLPAASAILDYSQSHGHNEIDTARVYGGGSSGEQLGNLDLQKRHLGMGTKSYPHSEESPAKLPLISAADLRSTPFEETFKATDEIYRGGLFDRFGISNYMAWGVAYINEVCIENGSRRPTICQGVYNAIHRTSDTEQLPALRYFGMAFYVLSALAGGYLTDWYSRVVAKASEGGGKIEEGSRFDGKTSQDKSYRQRHWNESMFTALDLIRSVAGKHNLTEVESALRWLMYHIRLDVGSSDKVIIGASSEKHLDKNLLDFEKGSLPDDVVQALDEVWRMAKGVACSYYH</sequence>
<reference evidence="3 4" key="1">
    <citation type="submission" date="2016-04" db="EMBL/GenBank/DDBJ databases">
        <title>A degradative enzymes factory behind the ericoid mycorrhizal symbiosis.</title>
        <authorList>
            <consortium name="DOE Joint Genome Institute"/>
            <person name="Martino E."/>
            <person name="Morin E."/>
            <person name="Grelet G."/>
            <person name="Kuo A."/>
            <person name="Kohler A."/>
            <person name="Daghino S."/>
            <person name="Barry K."/>
            <person name="Choi C."/>
            <person name="Cichocki N."/>
            <person name="Clum A."/>
            <person name="Copeland A."/>
            <person name="Hainaut M."/>
            <person name="Haridas S."/>
            <person name="Labutti K."/>
            <person name="Lindquist E."/>
            <person name="Lipzen A."/>
            <person name="Khouja H.-R."/>
            <person name="Murat C."/>
            <person name="Ohm R."/>
            <person name="Olson A."/>
            <person name="Spatafora J."/>
            <person name="Veneault-Fourrey C."/>
            <person name="Henrissat B."/>
            <person name="Grigoriev I."/>
            <person name="Martin F."/>
            <person name="Perotto S."/>
        </authorList>
    </citation>
    <scope>NUCLEOTIDE SEQUENCE [LARGE SCALE GENOMIC DNA]</scope>
    <source>
        <strain evidence="3 4">E</strain>
    </source>
</reference>
<dbReference type="AlphaFoldDB" id="A0A2J6SNP9"/>
<proteinExistence type="predicted"/>
<feature type="domain" description="NADP-dependent oxidoreductase" evidence="2">
    <location>
        <begin position="86"/>
        <end position="291"/>
    </location>
</feature>
<protein>
    <submittedName>
        <fullName evidence="3">Aflatoxin b1-aldehyde reductase</fullName>
    </submittedName>
</protein>
<dbReference type="Pfam" id="PF00248">
    <property type="entry name" value="Aldo_ket_red"/>
    <property type="match status" value="1"/>
</dbReference>
<accession>A0A2J6SNP9</accession>
<dbReference type="RefSeq" id="XP_024729305.1">
    <property type="nucleotide sequence ID" value="XM_024885315.1"/>
</dbReference>
<dbReference type="OrthoDB" id="48988at2759"/>
<evidence type="ECO:0000256" key="1">
    <source>
        <dbReference type="ARBA" id="ARBA00023002"/>
    </source>
</evidence>
<dbReference type="InterPro" id="IPR023210">
    <property type="entry name" value="NADP_OxRdtase_dom"/>
</dbReference>
<organism evidence="3 4">
    <name type="scientific">Hyaloscypha bicolor E</name>
    <dbReference type="NCBI Taxonomy" id="1095630"/>
    <lineage>
        <taxon>Eukaryota</taxon>
        <taxon>Fungi</taxon>
        <taxon>Dikarya</taxon>
        <taxon>Ascomycota</taxon>
        <taxon>Pezizomycotina</taxon>
        <taxon>Leotiomycetes</taxon>
        <taxon>Helotiales</taxon>
        <taxon>Hyaloscyphaceae</taxon>
        <taxon>Hyaloscypha</taxon>
        <taxon>Hyaloscypha bicolor</taxon>
    </lineage>
</organism>
<dbReference type="GeneID" id="36593392"/>
<dbReference type="Proteomes" id="UP000235371">
    <property type="component" value="Unassembled WGS sequence"/>
</dbReference>
<dbReference type="STRING" id="1095630.A0A2J6SNP9"/>
<dbReference type="InParanoid" id="A0A2J6SNP9"/>
<evidence type="ECO:0000259" key="2">
    <source>
        <dbReference type="Pfam" id="PF00248"/>
    </source>
</evidence>
<dbReference type="InterPro" id="IPR050523">
    <property type="entry name" value="AKR_Detox_Biosynth"/>
</dbReference>
<dbReference type="PANTHER" id="PTHR43364">
    <property type="entry name" value="NADH-SPECIFIC METHYLGLYOXAL REDUCTASE-RELATED"/>
    <property type="match status" value="1"/>
</dbReference>
<dbReference type="Gene3D" id="3.20.20.100">
    <property type="entry name" value="NADP-dependent oxidoreductase domain"/>
    <property type="match status" value="1"/>
</dbReference>
<dbReference type="SUPFAM" id="SSF51430">
    <property type="entry name" value="NAD(P)-linked oxidoreductase"/>
    <property type="match status" value="1"/>
</dbReference>
<dbReference type="GO" id="GO:0016491">
    <property type="term" value="F:oxidoreductase activity"/>
    <property type="evidence" value="ECO:0007669"/>
    <property type="project" value="UniProtKB-KW"/>
</dbReference>
<evidence type="ECO:0000313" key="4">
    <source>
        <dbReference type="Proteomes" id="UP000235371"/>
    </source>
</evidence>
<evidence type="ECO:0000313" key="3">
    <source>
        <dbReference type="EMBL" id="PMD52401.1"/>
    </source>
</evidence>